<dbReference type="AlphaFoldDB" id="K0RPV6"/>
<name>K0RPV6_THAOC</name>
<protein>
    <submittedName>
        <fullName evidence="1">Uncharacterized protein</fullName>
    </submittedName>
</protein>
<gene>
    <name evidence="1" type="ORF">THAOC_32482</name>
</gene>
<dbReference type="Proteomes" id="UP000266841">
    <property type="component" value="Unassembled WGS sequence"/>
</dbReference>
<proteinExistence type="predicted"/>
<dbReference type="EMBL" id="AGNL01045522">
    <property type="protein sequence ID" value="EJK48697.1"/>
    <property type="molecule type" value="Genomic_DNA"/>
</dbReference>
<organism evidence="1 2">
    <name type="scientific">Thalassiosira oceanica</name>
    <name type="common">Marine diatom</name>
    <dbReference type="NCBI Taxonomy" id="159749"/>
    <lineage>
        <taxon>Eukaryota</taxon>
        <taxon>Sar</taxon>
        <taxon>Stramenopiles</taxon>
        <taxon>Ochrophyta</taxon>
        <taxon>Bacillariophyta</taxon>
        <taxon>Coscinodiscophyceae</taxon>
        <taxon>Thalassiosirophycidae</taxon>
        <taxon>Thalassiosirales</taxon>
        <taxon>Thalassiosiraceae</taxon>
        <taxon>Thalassiosira</taxon>
    </lineage>
</organism>
<keyword evidence="2" id="KW-1185">Reference proteome</keyword>
<evidence type="ECO:0000313" key="1">
    <source>
        <dbReference type="EMBL" id="EJK48697.1"/>
    </source>
</evidence>
<reference evidence="1 2" key="1">
    <citation type="journal article" date="2012" name="Genome Biol.">
        <title>Genome and low-iron response of an oceanic diatom adapted to chronic iron limitation.</title>
        <authorList>
            <person name="Lommer M."/>
            <person name="Specht M."/>
            <person name="Roy A.S."/>
            <person name="Kraemer L."/>
            <person name="Andreson R."/>
            <person name="Gutowska M.A."/>
            <person name="Wolf J."/>
            <person name="Bergner S.V."/>
            <person name="Schilhabel M.B."/>
            <person name="Klostermeier U.C."/>
            <person name="Beiko R.G."/>
            <person name="Rosenstiel P."/>
            <person name="Hippler M."/>
            <person name="Laroche J."/>
        </authorList>
    </citation>
    <scope>NUCLEOTIDE SEQUENCE [LARGE SCALE GENOMIC DNA]</scope>
    <source>
        <strain evidence="1 2">CCMP1005</strain>
    </source>
</reference>
<sequence length="47" mass="5196">MEHPTRPWIIYLCPRPPPSGGCSTAQFANIQFLATSAAAKSQEFFAR</sequence>
<evidence type="ECO:0000313" key="2">
    <source>
        <dbReference type="Proteomes" id="UP000266841"/>
    </source>
</evidence>
<accession>K0RPV6</accession>
<feature type="non-terminal residue" evidence="1">
    <location>
        <position position="47"/>
    </location>
</feature>
<comment type="caution">
    <text evidence="1">The sequence shown here is derived from an EMBL/GenBank/DDBJ whole genome shotgun (WGS) entry which is preliminary data.</text>
</comment>